<feature type="compositionally biased region" description="Low complexity" evidence="1">
    <location>
        <begin position="457"/>
        <end position="474"/>
    </location>
</feature>
<reference evidence="3" key="2">
    <citation type="submission" date="2022-10" db="EMBL/GenBank/DDBJ databases">
        <authorList>
            <consortium name="ENA_rothamsted_submissions"/>
            <consortium name="culmorum"/>
            <person name="King R."/>
        </authorList>
    </citation>
    <scope>NUCLEOTIDE SEQUENCE</scope>
</reference>
<reference evidence="3" key="1">
    <citation type="submission" date="2022-01" db="EMBL/GenBank/DDBJ databases">
        <authorList>
            <person name="King R."/>
        </authorList>
    </citation>
    <scope>NUCLEOTIDE SEQUENCE</scope>
</reference>
<dbReference type="Proteomes" id="UP001153737">
    <property type="component" value="Chromosome 6"/>
</dbReference>
<accession>A0A9N9SML7</accession>
<dbReference type="OrthoDB" id="7492809at2759"/>
<dbReference type="GO" id="GO:0042393">
    <property type="term" value="F:histone binding"/>
    <property type="evidence" value="ECO:0007669"/>
    <property type="project" value="InterPro"/>
</dbReference>
<sequence length="513" mass="58527">MSDIITLSSEDEAESPPKKRIKPILLDTLHPQITITRVDKRNEKKPQSENEIHELLSDDDDEVKIINTKEEDKIIHVDYKKELASDTTNKNDEVELEGKNIANDTFEIINESSDEPNSGKEDSLDKENKSENVASSGNNTKNDVSMPTTSTETSNDCKPSNTLLLESFICLCEKSIKNSKFQVLSDRFPVFWKYYETCETELGESSNFKQMIQVNMEKAQKSTALTVISFNEIFQHLKELVEAESIEVSNETLIKLKKLKKTIKQLLAHIKKLEESEVDFSDEENSIYLQLDRYNNRLAKVYQKYCELLNKNPYSGRLTYTKLDFVDSEYNEINRAVSKKYKNNKKFPSYVEMENFIKKVVADNNLELSQAKLKSESVHCFKKLGELLQDRRKRELYDSHYMHIKDSVDPAKDNPSLNSTLKTNYEEGQKKIEKIVELYVTKGQQEEKAESSATGLSATELSAAESSAAESSASESEKSDYVDSEVEANKSGEDEVEQNDVGMSDLKETNNSD</sequence>
<evidence type="ECO:0000313" key="3">
    <source>
        <dbReference type="EMBL" id="CAG9822761.1"/>
    </source>
</evidence>
<feature type="region of interest" description="Disordered" evidence="1">
    <location>
        <begin position="445"/>
        <end position="513"/>
    </location>
</feature>
<organism evidence="3 4">
    <name type="scientific">Phaedon cochleariae</name>
    <name type="common">Mustard beetle</name>
    <dbReference type="NCBI Taxonomy" id="80249"/>
    <lineage>
        <taxon>Eukaryota</taxon>
        <taxon>Metazoa</taxon>
        <taxon>Ecdysozoa</taxon>
        <taxon>Arthropoda</taxon>
        <taxon>Hexapoda</taxon>
        <taxon>Insecta</taxon>
        <taxon>Pterygota</taxon>
        <taxon>Neoptera</taxon>
        <taxon>Endopterygota</taxon>
        <taxon>Coleoptera</taxon>
        <taxon>Polyphaga</taxon>
        <taxon>Cucujiformia</taxon>
        <taxon>Chrysomeloidea</taxon>
        <taxon>Chrysomelidae</taxon>
        <taxon>Chrysomelinae</taxon>
        <taxon>Chrysomelini</taxon>
        <taxon>Phaedon</taxon>
    </lineage>
</organism>
<proteinExistence type="predicted"/>
<feature type="compositionally biased region" description="Basic and acidic residues" evidence="1">
    <location>
        <begin position="475"/>
        <end position="493"/>
    </location>
</feature>
<dbReference type="Gene3D" id="1.20.58.2170">
    <property type="match status" value="1"/>
</dbReference>
<gene>
    <name evidence="3" type="ORF">PHAECO_LOCUS10497</name>
</gene>
<dbReference type="AlphaFoldDB" id="A0A9N9SML7"/>
<name>A0A9N9SML7_PHACE</name>
<feature type="compositionally biased region" description="Basic and acidic residues" evidence="1">
    <location>
        <begin position="37"/>
        <end position="56"/>
    </location>
</feature>
<keyword evidence="4" id="KW-1185">Reference proteome</keyword>
<protein>
    <recommendedName>
        <fullName evidence="2">Daxx histone-binding domain-containing protein</fullName>
    </recommendedName>
</protein>
<dbReference type="InterPro" id="IPR046378">
    <property type="entry name" value="DAXX_histone-bd"/>
</dbReference>
<evidence type="ECO:0000256" key="1">
    <source>
        <dbReference type="SAM" id="MobiDB-lite"/>
    </source>
</evidence>
<dbReference type="InterPro" id="IPR046426">
    <property type="entry name" value="DAXX_histone-bd_sf"/>
</dbReference>
<feature type="region of interest" description="Disordered" evidence="1">
    <location>
        <begin position="1"/>
        <end position="56"/>
    </location>
</feature>
<dbReference type="Pfam" id="PF20920">
    <property type="entry name" value="DAXX_hist_bd"/>
    <property type="match status" value="1"/>
</dbReference>
<dbReference type="EMBL" id="OU896712">
    <property type="protein sequence ID" value="CAG9822761.1"/>
    <property type="molecule type" value="Genomic_DNA"/>
</dbReference>
<evidence type="ECO:0000259" key="2">
    <source>
        <dbReference type="Pfam" id="PF20920"/>
    </source>
</evidence>
<feature type="compositionally biased region" description="Polar residues" evidence="1">
    <location>
        <begin position="131"/>
        <end position="157"/>
    </location>
</feature>
<evidence type="ECO:0000313" key="4">
    <source>
        <dbReference type="Proteomes" id="UP001153737"/>
    </source>
</evidence>
<feature type="domain" description="Daxx histone-binding" evidence="2">
    <location>
        <begin position="360"/>
        <end position="440"/>
    </location>
</feature>
<feature type="compositionally biased region" description="Basic and acidic residues" evidence="1">
    <location>
        <begin position="117"/>
        <end position="130"/>
    </location>
</feature>
<feature type="region of interest" description="Disordered" evidence="1">
    <location>
        <begin position="106"/>
        <end position="157"/>
    </location>
</feature>